<protein>
    <submittedName>
        <fullName evidence="2">Uncharacterized protein</fullName>
    </submittedName>
</protein>
<keyword evidence="1" id="KW-1133">Transmembrane helix</keyword>
<organism evidence="2 3">
    <name type="scientific">Pseudanabaena galeata UHCC 0370</name>
    <dbReference type="NCBI Taxonomy" id="3110310"/>
    <lineage>
        <taxon>Bacteria</taxon>
        <taxon>Bacillati</taxon>
        <taxon>Cyanobacteriota</taxon>
        <taxon>Cyanophyceae</taxon>
        <taxon>Pseudanabaenales</taxon>
        <taxon>Pseudanabaenaceae</taxon>
        <taxon>Pseudanabaena</taxon>
    </lineage>
</organism>
<sequence>MHPDIRNLQITEQDLERITGKEISLLSIGSAYRITRFKNPRYLVPFLLSEAITLFLISIFSLPISILIFQYLGRPIDNRQAQVGFAVFIFTLTLVLFIVWNLFAWTRSKKMTCLSHLLDEVDKYNQVLVAVDICDRLKSVGNQSANLNHREDILQALEITRDSLICGLTTEKILREHQVFFSGDRQLFDNIEQNLITLQSLEIQNQANQYSSLLRDALIIGMHVQREMLNLQTNDTPFPPKN</sequence>
<feature type="transmembrane region" description="Helical" evidence="1">
    <location>
        <begin position="83"/>
        <end position="103"/>
    </location>
</feature>
<gene>
    <name evidence="2" type="ORF">VB774_19180</name>
</gene>
<reference evidence="2 3" key="1">
    <citation type="submission" date="2023-12" db="EMBL/GenBank/DDBJ databases">
        <title>Baltic Sea Cyanobacteria.</title>
        <authorList>
            <person name="Delbaje E."/>
            <person name="Fewer D.P."/>
            <person name="Shishido T.K."/>
        </authorList>
    </citation>
    <scope>NUCLEOTIDE SEQUENCE [LARGE SCALE GENOMIC DNA]</scope>
    <source>
        <strain evidence="2 3">UHCC 0370</strain>
    </source>
</reference>
<evidence type="ECO:0000313" key="3">
    <source>
        <dbReference type="Proteomes" id="UP001301388"/>
    </source>
</evidence>
<comment type="caution">
    <text evidence="2">The sequence shown here is derived from an EMBL/GenBank/DDBJ whole genome shotgun (WGS) entry which is preliminary data.</text>
</comment>
<proteinExistence type="predicted"/>
<evidence type="ECO:0000313" key="2">
    <source>
        <dbReference type="EMBL" id="MEA5479752.1"/>
    </source>
</evidence>
<name>A0ABU5TN46_9CYAN</name>
<evidence type="ECO:0000256" key="1">
    <source>
        <dbReference type="SAM" id="Phobius"/>
    </source>
</evidence>
<keyword evidence="1" id="KW-0472">Membrane</keyword>
<dbReference type="Proteomes" id="UP001301388">
    <property type="component" value="Unassembled WGS sequence"/>
</dbReference>
<dbReference type="RefSeq" id="WP_323262919.1">
    <property type="nucleotide sequence ID" value="NZ_JAYGIE010000098.1"/>
</dbReference>
<feature type="transmembrane region" description="Helical" evidence="1">
    <location>
        <begin position="42"/>
        <end position="71"/>
    </location>
</feature>
<accession>A0ABU5TN46</accession>
<keyword evidence="1" id="KW-0812">Transmembrane</keyword>
<keyword evidence="3" id="KW-1185">Reference proteome</keyword>
<dbReference type="EMBL" id="JAYGIE010000098">
    <property type="protein sequence ID" value="MEA5479752.1"/>
    <property type="molecule type" value="Genomic_DNA"/>
</dbReference>